<accession>A0ABW4ULF3</accession>
<proteinExistence type="predicted"/>
<dbReference type="InterPro" id="IPR014044">
    <property type="entry name" value="CAP_dom"/>
</dbReference>
<dbReference type="Proteomes" id="UP001597405">
    <property type="component" value="Unassembled WGS sequence"/>
</dbReference>
<name>A0ABW4ULF3_9HYPH</name>
<dbReference type="Pfam" id="PF00188">
    <property type="entry name" value="CAP"/>
    <property type="match status" value="1"/>
</dbReference>
<dbReference type="RefSeq" id="WP_379106649.1">
    <property type="nucleotide sequence ID" value="NZ_JBHUGZ010000030.1"/>
</dbReference>
<feature type="non-terminal residue" evidence="2">
    <location>
        <position position="1"/>
    </location>
</feature>
<evidence type="ECO:0000259" key="1">
    <source>
        <dbReference type="Pfam" id="PF00188"/>
    </source>
</evidence>
<dbReference type="EMBL" id="JBHUGZ010000030">
    <property type="protein sequence ID" value="MFD1988066.1"/>
    <property type="molecule type" value="Genomic_DNA"/>
</dbReference>
<evidence type="ECO:0000313" key="2">
    <source>
        <dbReference type="EMBL" id="MFD1988066.1"/>
    </source>
</evidence>
<gene>
    <name evidence="2" type="ORF">ACFSOZ_37220</name>
</gene>
<sequence length="44" mass="5263">FDIWVHSPGHRRNMLDPRFTRFGLAYVRDGRDSAIRYWSLVLGK</sequence>
<organism evidence="2 3">
    <name type="scientific">Mesorhizobium newzealandense</name>
    <dbReference type="NCBI Taxonomy" id="1300302"/>
    <lineage>
        <taxon>Bacteria</taxon>
        <taxon>Pseudomonadati</taxon>
        <taxon>Pseudomonadota</taxon>
        <taxon>Alphaproteobacteria</taxon>
        <taxon>Hyphomicrobiales</taxon>
        <taxon>Phyllobacteriaceae</taxon>
        <taxon>Mesorhizobium</taxon>
    </lineage>
</organism>
<dbReference type="InterPro" id="IPR035940">
    <property type="entry name" value="CAP_sf"/>
</dbReference>
<dbReference type="SUPFAM" id="SSF55797">
    <property type="entry name" value="PR-1-like"/>
    <property type="match status" value="1"/>
</dbReference>
<keyword evidence="3" id="KW-1185">Reference proteome</keyword>
<evidence type="ECO:0000313" key="3">
    <source>
        <dbReference type="Proteomes" id="UP001597405"/>
    </source>
</evidence>
<dbReference type="Gene3D" id="3.40.33.10">
    <property type="entry name" value="CAP"/>
    <property type="match status" value="1"/>
</dbReference>
<reference evidence="3" key="1">
    <citation type="journal article" date="2019" name="Int. J. Syst. Evol. Microbiol.">
        <title>The Global Catalogue of Microorganisms (GCM) 10K type strain sequencing project: providing services to taxonomists for standard genome sequencing and annotation.</title>
        <authorList>
            <consortium name="The Broad Institute Genomics Platform"/>
            <consortium name="The Broad Institute Genome Sequencing Center for Infectious Disease"/>
            <person name="Wu L."/>
            <person name="Ma J."/>
        </authorList>
    </citation>
    <scope>NUCLEOTIDE SEQUENCE [LARGE SCALE GENOMIC DNA]</scope>
    <source>
        <strain evidence="3">CGMCC 1.16225</strain>
    </source>
</reference>
<feature type="domain" description="SCP" evidence="1">
    <location>
        <begin position="2"/>
        <end position="40"/>
    </location>
</feature>
<comment type="caution">
    <text evidence="2">The sequence shown here is derived from an EMBL/GenBank/DDBJ whole genome shotgun (WGS) entry which is preliminary data.</text>
</comment>
<protein>
    <submittedName>
        <fullName evidence="2">CAP domain-containing protein</fullName>
    </submittedName>
</protein>